<feature type="signal peptide" evidence="1">
    <location>
        <begin position="1"/>
        <end position="19"/>
    </location>
</feature>
<evidence type="ECO:0000256" key="1">
    <source>
        <dbReference type="SAM" id="SignalP"/>
    </source>
</evidence>
<dbReference type="InterPro" id="IPR057230">
    <property type="entry name" value="DUF7908"/>
</dbReference>
<feature type="chain" id="PRO_5042041069" description="DUF7908 domain-containing protein" evidence="1">
    <location>
        <begin position="20"/>
        <end position="414"/>
    </location>
</feature>
<protein>
    <recommendedName>
        <fullName evidence="2">DUF7908 domain-containing protein</fullName>
    </recommendedName>
</protein>
<reference evidence="3" key="1">
    <citation type="submission" date="2023-02" db="EMBL/GenBank/DDBJ databases">
        <title>Colletotrichum kahawae CIFC_Que2 genome sequencing and assembly.</title>
        <authorList>
            <person name="Baroncelli R."/>
        </authorList>
    </citation>
    <scope>NUCLEOTIDE SEQUENCE</scope>
    <source>
        <strain evidence="3">CIFC_Que2</strain>
    </source>
</reference>
<dbReference type="Proteomes" id="UP001281614">
    <property type="component" value="Unassembled WGS sequence"/>
</dbReference>
<evidence type="ECO:0000313" key="3">
    <source>
        <dbReference type="EMBL" id="KAK2739336.1"/>
    </source>
</evidence>
<evidence type="ECO:0000259" key="2">
    <source>
        <dbReference type="Pfam" id="PF25485"/>
    </source>
</evidence>
<accession>A0AAD9Y7T3</accession>
<organism evidence="3 4">
    <name type="scientific">Colletotrichum kahawae</name>
    <name type="common">Coffee berry disease fungus</name>
    <dbReference type="NCBI Taxonomy" id="34407"/>
    <lineage>
        <taxon>Eukaryota</taxon>
        <taxon>Fungi</taxon>
        <taxon>Dikarya</taxon>
        <taxon>Ascomycota</taxon>
        <taxon>Pezizomycotina</taxon>
        <taxon>Sordariomycetes</taxon>
        <taxon>Hypocreomycetidae</taxon>
        <taxon>Glomerellales</taxon>
        <taxon>Glomerellaceae</taxon>
        <taxon>Colletotrichum</taxon>
        <taxon>Colletotrichum gloeosporioides species complex</taxon>
    </lineage>
</organism>
<keyword evidence="4" id="KW-1185">Reference proteome</keyword>
<comment type="caution">
    <text evidence="3">The sequence shown here is derived from an EMBL/GenBank/DDBJ whole genome shotgun (WGS) entry which is preliminary data.</text>
</comment>
<proteinExistence type="predicted"/>
<keyword evidence="1" id="KW-0732">Signal</keyword>
<name>A0AAD9Y7T3_COLKA</name>
<sequence>MTRLALVAAILGVVATVGAAPPADDVERLWCFTYLSTYLEPVSFGTTIVPDSSTVGPAQPPGDFVSTTVSASTVASTGSEIFSTSAESEGTSSALSTSALVPSSEGTSSALSTSPVISGSSIPTGSLISSTAAGVTSFSNVPSTTVVTSEVSGSFAITTSSPVPTTSVISGDRVIFLVAPAPPERTKRIRKRDLGGFVSTGLDENPPTCDEASVFILTDAQELFVGGIPLYYDVGDSFRQLRSTSIPPAGAITTGFTADSGLLVFQNPALPNGEASFCQDTTSGQPVNPGTSQYRGNPNNNAVNQRVEYPEQPNIGRKLESSAELPYDQPTATCQLDSSYPRKSAREVFFNVHLSSNIIHVRVAFCVSISKLGFIVFSILPPNHIYTKPAILVHRAINDVIIAIIFSPIDGVFY</sequence>
<dbReference type="Pfam" id="PF25485">
    <property type="entry name" value="DUF7908"/>
    <property type="match status" value="1"/>
</dbReference>
<feature type="domain" description="DUF7908" evidence="2">
    <location>
        <begin position="175"/>
        <end position="282"/>
    </location>
</feature>
<evidence type="ECO:0000313" key="4">
    <source>
        <dbReference type="Proteomes" id="UP001281614"/>
    </source>
</evidence>
<gene>
    <name evidence="3" type="ORF">CKAH01_07286</name>
</gene>
<dbReference type="EMBL" id="VYYT01000367">
    <property type="protein sequence ID" value="KAK2739336.1"/>
    <property type="molecule type" value="Genomic_DNA"/>
</dbReference>
<dbReference type="AlphaFoldDB" id="A0AAD9Y7T3"/>